<evidence type="ECO:0000256" key="14">
    <source>
        <dbReference type="ARBA" id="ARBA00023136"/>
    </source>
</evidence>
<feature type="compositionally biased region" description="Acidic residues" evidence="17">
    <location>
        <begin position="1197"/>
        <end position="1211"/>
    </location>
</feature>
<comment type="caution">
    <text evidence="19">The sequence shown here is derived from an EMBL/GenBank/DDBJ whole genome shotgun (WGS) entry which is preliminary data.</text>
</comment>
<dbReference type="Proteomes" id="UP001642260">
    <property type="component" value="Unassembled WGS sequence"/>
</dbReference>
<keyword evidence="12" id="KW-1133">Transmembrane helix</keyword>
<dbReference type="PROSITE" id="PS51720">
    <property type="entry name" value="G_AIG1"/>
    <property type="match status" value="1"/>
</dbReference>
<evidence type="ECO:0000256" key="12">
    <source>
        <dbReference type="ARBA" id="ARBA00022989"/>
    </source>
</evidence>
<feature type="compositionally biased region" description="Basic and acidic residues" evidence="17">
    <location>
        <begin position="367"/>
        <end position="380"/>
    </location>
</feature>
<dbReference type="CDD" id="cd01853">
    <property type="entry name" value="Toc34_like"/>
    <property type="match status" value="1"/>
</dbReference>
<evidence type="ECO:0000256" key="8">
    <source>
        <dbReference type="ARBA" id="ARBA00022801"/>
    </source>
</evidence>
<dbReference type="PANTHER" id="PTHR10903:SF120">
    <property type="entry name" value="TRANSLOCASE OF CHLOROPLAST 159, CHLOROPLASTIC"/>
    <property type="match status" value="1"/>
</dbReference>
<keyword evidence="3" id="KW-0150">Chloroplast</keyword>
<keyword evidence="7" id="KW-0547">Nucleotide-binding</keyword>
<evidence type="ECO:0000256" key="2">
    <source>
        <dbReference type="ARBA" id="ARBA00022448"/>
    </source>
</evidence>
<proteinExistence type="inferred from homology"/>
<keyword evidence="14" id="KW-0472">Membrane</keyword>
<evidence type="ECO:0000313" key="20">
    <source>
        <dbReference type="Proteomes" id="UP001642260"/>
    </source>
</evidence>
<dbReference type="InterPro" id="IPR006703">
    <property type="entry name" value="G_AIG1"/>
</dbReference>
<evidence type="ECO:0000256" key="10">
    <source>
        <dbReference type="ARBA" id="ARBA00022842"/>
    </source>
</evidence>
<dbReference type="InterPro" id="IPR024283">
    <property type="entry name" value="TOC159_MAD"/>
</dbReference>
<name>A0ABC8K7W5_ERUVS</name>
<evidence type="ECO:0000256" key="3">
    <source>
        <dbReference type="ARBA" id="ARBA00022528"/>
    </source>
</evidence>
<comment type="subcellular location">
    <subcellularLocation>
        <location evidence="15">Plastid</location>
        <location evidence="15">Chloroplast outer membrane</location>
        <topology evidence="15">Single-pass membrane protein</topology>
    </subcellularLocation>
</comment>
<dbReference type="Pfam" id="PF04548">
    <property type="entry name" value="AIG1"/>
    <property type="match status" value="1"/>
</dbReference>
<evidence type="ECO:0000256" key="4">
    <source>
        <dbReference type="ARBA" id="ARBA00022640"/>
    </source>
</evidence>
<evidence type="ECO:0000256" key="7">
    <source>
        <dbReference type="ARBA" id="ARBA00022741"/>
    </source>
</evidence>
<gene>
    <name evidence="19" type="ORF">ERUC_LOCUS18624</name>
</gene>
<dbReference type="EMBL" id="CAKOAT010175155">
    <property type="protein sequence ID" value="CAH8352460.1"/>
    <property type="molecule type" value="Genomic_DNA"/>
</dbReference>
<keyword evidence="11" id="KW-0653">Protein transport</keyword>
<feature type="region of interest" description="Disordered" evidence="17">
    <location>
        <begin position="402"/>
        <end position="484"/>
    </location>
</feature>
<feature type="region of interest" description="Disordered" evidence="17">
    <location>
        <begin position="37"/>
        <end position="382"/>
    </location>
</feature>
<evidence type="ECO:0000256" key="15">
    <source>
        <dbReference type="ARBA" id="ARBA00023766"/>
    </source>
</evidence>
<protein>
    <recommendedName>
        <fullName evidence="18">AIG1-type G domain-containing protein</fullName>
    </recommendedName>
</protein>
<feature type="compositionally biased region" description="Basic and acidic residues" evidence="17">
    <location>
        <begin position="104"/>
        <end position="135"/>
    </location>
</feature>
<comment type="similarity">
    <text evidence="16">Belongs to the TRAFAC class TrmE-Era-EngA-EngB-Septin-like GTPase superfamily. AIG1/Toc34/Toc159-like paraseptin GTPase family. TOC159 subfamily.</text>
</comment>
<feature type="region of interest" description="Disordered" evidence="17">
    <location>
        <begin position="589"/>
        <end position="701"/>
    </location>
</feature>
<dbReference type="Gene3D" id="3.40.50.300">
    <property type="entry name" value="P-loop containing nucleotide triphosphate hydrolases"/>
    <property type="match status" value="1"/>
</dbReference>
<evidence type="ECO:0000256" key="1">
    <source>
        <dbReference type="ARBA" id="ARBA00001946"/>
    </source>
</evidence>
<feature type="domain" description="AIG1-type G" evidence="18">
    <location>
        <begin position="918"/>
        <end position="1152"/>
    </location>
</feature>
<evidence type="ECO:0000256" key="16">
    <source>
        <dbReference type="ARBA" id="ARBA00023775"/>
    </source>
</evidence>
<sequence length="1568" mass="167413">MDSKAAVTPPEQNPFYASSGQSGKTYASVVAAAAAASKDGGAVSSAKEIDSSPEPGDSDKGGADALSAAEKSSLEVGADVKASDEDLASPVAASSLSPESEAGEENKKVEGDGESKESVDVAEKQGGIVDEKVSDEAGAPEAAPEAVSEEKSGEDGVGITEEENKKVGEGVDGESRLENGSVDVGEKEASTDGVVGGADKEEEEEKSSLEVGADEKVSNEAASLLSEEPEAVSEKATGEDDVGVTQEEDKKVEEAVSEKLTGEDKLGVTEEENKKVEEDVDDVDDNEQSGKTYASVVAVSASKDGEAVSSEKEFASSPEAVSGDSDKGIAADKEVKTSLEVGADEKVSDEAGSPETASLLSPEPEVVSEKTTEENKKVEEGVDDVEVNAQSGKTYASVAEETVNDVEDDGELNLENKSVDVTEKQASTEVMLNENPEMENESKAAGVEEEAVVSKNNDEVTKGGETNEEERKVDVDDKIDDVAEEGSVELTNKVVDSSTIESVHVDVAKPGVAVVGDVEGIEEVKLNADGERLEVANKFDQLGHNDGDGLEVESNKSVEAVGEKLTSGADSIADSSKLEFADRSAAEAEDVAAEKLSEAATVEPDEPKVGGSEEELHVSESLTVGSVDAREDSEPAAELQSEPNSNPEAKEVSEGNIAEEGGDKLPVADIVSREFSLEGKEVEHEPSGGGVAVVDRSDSEEETEEMIFGSSEAARQFLAELEKASSGIEAHSDEANISNNMSDRIDGQIVTDSEEDVDTEDEGEEKMFDSEALAALLKAATGGGSSEGGNFTITSQDGTKLFSMDRPAGLSSSFKPLKPAAAPRPRPNIFSNPNVTVDESEINLSEEEKQKLEKLQSLRVKFLRLLQRLGQSAEDSIAAQVLYRIALLAGRQTGQLFSLDAAKKKAVEYEAEGNEELNFSLNILVLGKAGVGKSATINSILGNQKASTDAFGLSTNSVREVSETVGGIKITFIDTPGLKPAAMDQSANSKMLSSVKKVMKRCPPDIVLYVDRLDTQNRDLNNLPLLRTVTASLGASIWKNAIVTLTHAASAPPDGPSGAPLSYDVFVAQCSHIVQQSIGQAVGDLRLMNPSLMNPVSLVENHPLCRKNREGVKVLPNGQTWRPQLLLLCYSLKVLSEANALLKPQEPLDQRKLFGFRVRSPPLPYLLSSLLQSRAHPKLPTDQGGDSVDSDIEIDDVSDTEQEDGDEDEYDQLPPFKPLRKTQLAKLSKEQRKAYLEEYDYRVKLLQKKQWREELKRMREMKKNGKKVGENEFGYPGEEEDPENGAPAAVPVPLPDMVLPPSFDSDNSAYRYRFLEPTSQLLTRPVLDTHGWDHDCGYDGVNAEYSLAIASRFPATATVQTTKDKKEFNIHLDSSVSAKHGESGSTMAGFDIQNVGKQLAYVVRGETKFKNLKKNKTTLGGSVTFLGENIATGVKLEDQISLGKRFVLVGSTGTMRSQGDAAYGANLEVRLKEADFPIGQDQHSLGLSLVKWRGDLALGGNLQSQVSVGRNSKIALRAGLNNKMSGQITLRTSSSDQLQIALTAILPIAMSIYKMLRPEGATDKYSMY</sequence>
<feature type="region of interest" description="Disordered" evidence="17">
    <location>
        <begin position="1197"/>
        <end position="1217"/>
    </location>
</feature>
<evidence type="ECO:0000259" key="18">
    <source>
        <dbReference type="PROSITE" id="PS51720"/>
    </source>
</evidence>
<evidence type="ECO:0000256" key="17">
    <source>
        <dbReference type="SAM" id="MobiDB-lite"/>
    </source>
</evidence>
<evidence type="ECO:0000256" key="13">
    <source>
        <dbReference type="ARBA" id="ARBA00023134"/>
    </source>
</evidence>
<dbReference type="PANTHER" id="PTHR10903">
    <property type="entry name" value="GTPASE, IMAP FAMILY MEMBER-RELATED"/>
    <property type="match status" value="1"/>
</dbReference>
<feature type="compositionally biased region" description="Acidic residues" evidence="17">
    <location>
        <begin position="402"/>
        <end position="412"/>
    </location>
</feature>
<keyword evidence="6" id="KW-0479">Metal-binding</keyword>
<dbReference type="FunFam" id="3.40.50.300:FF:000413">
    <property type="entry name" value="Translocase of chloroplast 120, chloroplastic"/>
    <property type="match status" value="1"/>
</dbReference>
<dbReference type="GO" id="GO:0005525">
    <property type="term" value="F:GTP binding"/>
    <property type="evidence" value="ECO:0007669"/>
    <property type="project" value="UniProtKB-KW"/>
</dbReference>
<feature type="compositionally biased region" description="Low complexity" evidence="17">
    <location>
        <begin position="136"/>
        <end position="146"/>
    </location>
</feature>
<reference evidence="19 20" key="1">
    <citation type="submission" date="2022-03" db="EMBL/GenBank/DDBJ databases">
        <authorList>
            <person name="Macdonald S."/>
            <person name="Ahmed S."/>
            <person name="Newling K."/>
        </authorList>
    </citation>
    <scope>NUCLEOTIDE SEQUENCE [LARGE SCALE GENOMIC DNA]</scope>
</reference>
<dbReference type="GO" id="GO:0016787">
    <property type="term" value="F:hydrolase activity"/>
    <property type="evidence" value="ECO:0007669"/>
    <property type="project" value="UniProtKB-KW"/>
</dbReference>
<dbReference type="InterPro" id="IPR027417">
    <property type="entry name" value="P-loop_NTPase"/>
</dbReference>
<feature type="compositionally biased region" description="Acidic residues" evidence="17">
    <location>
        <begin position="278"/>
        <end position="287"/>
    </location>
</feature>
<dbReference type="GO" id="GO:0009707">
    <property type="term" value="C:chloroplast outer membrane"/>
    <property type="evidence" value="ECO:0007669"/>
    <property type="project" value="UniProtKB-SubCell"/>
</dbReference>
<dbReference type="InterPro" id="IPR005690">
    <property type="entry name" value="Toc86_159"/>
</dbReference>
<feature type="compositionally biased region" description="Basic and acidic residues" evidence="17">
    <location>
        <begin position="162"/>
        <end position="177"/>
    </location>
</feature>
<feature type="compositionally biased region" description="Low complexity" evidence="17">
    <location>
        <begin position="37"/>
        <end position="46"/>
    </location>
</feature>
<keyword evidence="20" id="KW-1185">Reference proteome</keyword>
<dbReference type="InterPro" id="IPR045058">
    <property type="entry name" value="GIMA/IAN/Toc"/>
</dbReference>
<keyword evidence="8" id="KW-0378">Hydrolase</keyword>
<organism evidence="19 20">
    <name type="scientific">Eruca vesicaria subsp. sativa</name>
    <name type="common">Garden rocket</name>
    <name type="synonym">Eruca sativa</name>
    <dbReference type="NCBI Taxonomy" id="29727"/>
    <lineage>
        <taxon>Eukaryota</taxon>
        <taxon>Viridiplantae</taxon>
        <taxon>Streptophyta</taxon>
        <taxon>Embryophyta</taxon>
        <taxon>Tracheophyta</taxon>
        <taxon>Spermatophyta</taxon>
        <taxon>Magnoliopsida</taxon>
        <taxon>eudicotyledons</taxon>
        <taxon>Gunneridae</taxon>
        <taxon>Pentapetalae</taxon>
        <taxon>rosids</taxon>
        <taxon>malvids</taxon>
        <taxon>Brassicales</taxon>
        <taxon>Brassicaceae</taxon>
        <taxon>Brassiceae</taxon>
        <taxon>Eruca</taxon>
    </lineage>
</organism>
<comment type="cofactor">
    <cofactor evidence="1">
        <name>Mg(2+)</name>
        <dbReference type="ChEBI" id="CHEBI:18420"/>
    </cofactor>
</comment>
<keyword evidence="13" id="KW-0342">GTP-binding</keyword>
<evidence type="ECO:0000256" key="6">
    <source>
        <dbReference type="ARBA" id="ARBA00022723"/>
    </source>
</evidence>
<dbReference type="NCBIfam" id="TIGR00993">
    <property type="entry name" value="3a0901s04IAP86"/>
    <property type="match status" value="1"/>
</dbReference>
<feature type="compositionally biased region" description="Low complexity" evidence="17">
    <location>
        <begin position="88"/>
        <end position="100"/>
    </location>
</feature>
<feature type="compositionally biased region" description="Basic and acidic residues" evidence="17">
    <location>
        <begin position="303"/>
        <end position="314"/>
    </location>
</feature>
<feature type="region of interest" description="Disordered" evidence="17">
    <location>
        <begin position="1"/>
        <end position="22"/>
    </location>
</feature>
<keyword evidence="4" id="KW-0934">Plastid</keyword>
<evidence type="ECO:0000256" key="9">
    <source>
        <dbReference type="ARBA" id="ARBA00022805"/>
    </source>
</evidence>
<evidence type="ECO:0000256" key="5">
    <source>
        <dbReference type="ARBA" id="ARBA00022692"/>
    </source>
</evidence>
<feature type="compositionally biased region" description="Basic and acidic residues" evidence="17">
    <location>
        <begin position="324"/>
        <end position="349"/>
    </location>
</feature>
<dbReference type="Pfam" id="PF11886">
    <property type="entry name" value="TOC159_MAD"/>
    <property type="match status" value="1"/>
</dbReference>
<evidence type="ECO:0000256" key="11">
    <source>
        <dbReference type="ARBA" id="ARBA00022927"/>
    </source>
</evidence>
<evidence type="ECO:0000313" key="19">
    <source>
        <dbReference type="EMBL" id="CAH8352460.1"/>
    </source>
</evidence>
<keyword evidence="2" id="KW-0813">Transport</keyword>
<feature type="compositionally biased region" description="Basic and acidic residues" evidence="17">
    <location>
        <begin position="247"/>
        <end position="277"/>
    </location>
</feature>
<dbReference type="GO" id="GO:0046872">
    <property type="term" value="F:metal ion binding"/>
    <property type="evidence" value="ECO:0007669"/>
    <property type="project" value="UniProtKB-KW"/>
</dbReference>
<dbReference type="SUPFAM" id="SSF52540">
    <property type="entry name" value="P-loop containing nucleoside triphosphate hydrolases"/>
    <property type="match status" value="1"/>
</dbReference>
<accession>A0ABC8K7W5</accession>
<keyword evidence="5" id="KW-0812">Transmembrane</keyword>
<keyword evidence="9" id="KW-1002">Plastid outer membrane</keyword>
<keyword evidence="10" id="KW-0460">Magnesium</keyword>
<feature type="compositionally biased region" description="Basic and acidic residues" evidence="17">
    <location>
        <begin position="671"/>
        <end position="686"/>
    </location>
</feature>
<dbReference type="GO" id="GO:0015031">
    <property type="term" value="P:protein transport"/>
    <property type="evidence" value="ECO:0007669"/>
    <property type="project" value="UniProtKB-KW"/>
</dbReference>